<protein>
    <recommendedName>
        <fullName evidence="2">G5 domain-containing protein</fullName>
    </recommendedName>
</protein>
<keyword evidence="4" id="KW-1185">Reference proteome</keyword>
<dbReference type="Gene3D" id="2.20.230.10">
    <property type="entry name" value="Resuscitation-promoting factor rpfb"/>
    <property type="match status" value="1"/>
</dbReference>
<dbReference type="GO" id="GO:0004553">
    <property type="term" value="F:hydrolase activity, hydrolyzing O-glycosyl compounds"/>
    <property type="evidence" value="ECO:0007669"/>
    <property type="project" value="InterPro"/>
</dbReference>
<dbReference type="Proteomes" id="UP000215224">
    <property type="component" value="Chromosome"/>
</dbReference>
<dbReference type="RefSeq" id="WP_066419713.1">
    <property type="nucleotide sequence ID" value="NZ_CP018866.1"/>
</dbReference>
<feature type="domain" description="G5" evidence="2">
    <location>
        <begin position="209"/>
        <end position="289"/>
    </location>
</feature>
<dbReference type="Gene3D" id="2.40.40.10">
    <property type="entry name" value="RlpA-like domain"/>
    <property type="match status" value="1"/>
</dbReference>
<reference evidence="3 4" key="1">
    <citation type="submission" date="2016-12" db="EMBL/GenBank/DDBJ databases">
        <title>The whole genome sequencing and assembly of Bacillus cohnii DSM 6307T strain.</title>
        <authorList>
            <person name="Lee Y.-J."/>
            <person name="Yi H."/>
            <person name="Bahn Y.-S."/>
            <person name="Kim J.F."/>
            <person name="Lee D.-W."/>
        </authorList>
    </citation>
    <scope>NUCLEOTIDE SEQUENCE [LARGE SCALE GENOMIC DNA]</scope>
    <source>
        <strain evidence="3 4">DSM 6307</strain>
    </source>
</reference>
<dbReference type="PANTHER" id="PTHR39160">
    <property type="entry name" value="CELL WALL-BINDING PROTEIN YOCH"/>
    <property type="match status" value="1"/>
</dbReference>
<dbReference type="GO" id="GO:0009254">
    <property type="term" value="P:peptidoglycan turnover"/>
    <property type="evidence" value="ECO:0007669"/>
    <property type="project" value="InterPro"/>
</dbReference>
<dbReference type="InterPro" id="IPR007137">
    <property type="entry name" value="DUF348"/>
</dbReference>
<proteinExistence type="predicted"/>
<dbReference type="Pfam" id="PF06725">
    <property type="entry name" value="3D"/>
    <property type="match status" value="1"/>
</dbReference>
<name>A0A223KWX7_9BACI</name>
<dbReference type="SMART" id="SM01208">
    <property type="entry name" value="G5"/>
    <property type="match status" value="1"/>
</dbReference>
<evidence type="ECO:0000313" key="3">
    <source>
        <dbReference type="EMBL" id="AST93970.1"/>
    </source>
</evidence>
<gene>
    <name evidence="3" type="ORF">BC6307_23235</name>
</gene>
<evidence type="ECO:0000259" key="2">
    <source>
        <dbReference type="PROSITE" id="PS51109"/>
    </source>
</evidence>
<dbReference type="STRING" id="1314751.GCA_001591425_03807"/>
<evidence type="ECO:0000256" key="1">
    <source>
        <dbReference type="ARBA" id="ARBA00022729"/>
    </source>
</evidence>
<dbReference type="GO" id="GO:0019867">
    <property type="term" value="C:outer membrane"/>
    <property type="evidence" value="ECO:0007669"/>
    <property type="project" value="InterPro"/>
</dbReference>
<dbReference type="Pfam" id="PF07501">
    <property type="entry name" value="G5"/>
    <property type="match status" value="1"/>
</dbReference>
<dbReference type="InterPro" id="IPR010611">
    <property type="entry name" value="3D_dom"/>
</dbReference>
<dbReference type="Pfam" id="PF03990">
    <property type="entry name" value="DUF348"/>
    <property type="match status" value="3"/>
</dbReference>
<dbReference type="InterPro" id="IPR051933">
    <property type="entry name" value="Resuscitation_pf_RpfB"/>
</dbReference>
<accession>A0A223KWX7</accession>
<organism evidence="3 4">
    <name type="scientific">Sutcliffiella cohnii</name>
    <dbReference type="NCBI Taxonomy" id="33932"/>
    <lineage>
        <taxon>Bacteria</taxon>
        <taxon>Bacillati</taxon>
        <taxon>Bacillota</taxon>
        <taxon>Bacilli</taxon>
        <taxon>Bacillales</taxon>
        <taxon>Bacillaceae</taxon>
        <taxon>Sutcliffiella</taxon>
    </lineage>
</organism>
<dbReference type="AlphaFoldDB" id="A0A223KWX7"/>
<dbReference type="InterPro" id="IPR036908">
    <property type="entry name" value="RlpA-like_sf"/>
</dbReference>
<sequence length="399" mass="43991">MFQNMKKLFSGSMGRKKLVIIITSFIVFLTILSFGTYEATKASVTVNVDGEEVNVRTHAKTVADILNELDITVRSEDYLFPESSELVTNSMEIVWEPAKQITLNVNNEEQIVWTTAKTVKELLAQQNITVSKHDKINPSLDTELEKDINIVYEQAFELTLTVGGEEQQVWSTSTTVADFLEQQEITLNDLDRVEPGLKAMVTSDSNVEVIRVEKVTDVVEEPIKFGVVTRNDNSLNKGKEKVVQQGQEGLVAKHYEVIIENGKEVSRELVETKTLKDSSDRIVAVGTKQAPQPQQVSRSNSSSSKEFYVSSTAYTANCNGCSGITSTGINLKANPNMKVIAVDPSVIPLGTKVHVEGYGYAVAGDTGGAIVGNKIDVFFPDKQSAYRWGSKRVKITILD</sequence>
<dbReference type="CDD" id="cd22786">
    <property type="entry name" value="DPBB_YuiC-like"/>
    <property type="match status" value="1"/>
</dbReference>
<dbReference type="KEGG" id="bcoh:BC6307_23235"/>
<dbReference type="PROSITE" id="PS51109">
    <property type="entry name" value="G5"/>
    <property type="match status" value="1"/>
</dbReference>
<dbReference type="SUPFAM" id="SSF50685">
    <property type="entry name" value="Barwin-like endoglucanases"/>
    <property type="match status" value="1"/>
</dbReference>
<keyword evidence="1" id="KW-0732">Signal</keyword>
<evidence type="ECO:0000313" key="4">
    <source>
        <dbReference type="Proteomes" id="UP000215224"/>
    </source>
</evidence>
<dbReference type="EMBL" id="CP018866">
    <property type="protein sequence ID" value="AST93970.1"/>
    <property type="molecule type" value="Genomic_DNA"/>
</dbReference>
<dbReference type="PANTHER" id="PTHR39160:SF4">
    <property type="entry name" value="RESUSCITATION-PROMOTING FACTOR RPFB"/>
    <property type="match status" value="1"/>
</dbReference>
<dbReference type="InterPro" id="IPR011098">
    <property type="entry name" value="G5_dom"/>
</dbReference>